<reference evidence="17" key="2">
    <citation type="submission" date="2020-09" db="EMBL/GenBank/DDBJ databases">
        <authorList>
            <person name="Kikuchi T."/>
        </authorList>
    </citation>
    <scope>NUCLEOTIDE SEQUENCE</scope>
    <source>
        <strain evidence="17">Ka4C1</strain>
    </source>
</reference>
<feature type="binding site" evidence="10">
    <location>
        <begin position="112"/>
        <end position="117"/>
    </location>
    <ligand>
        <name>ATP</name>
        <dbReference type="ChEBI" id="CHEBI:30616"/>
    </ligand>
</feature>
<feature type="domain" description="Ubiquitin/SUMO-activating enzyme ubiquitin-like" evidence="16">
    <location>
        <begin position="436"/>
        <end position="522"/>
    </location>
</feature>
<dbReference type="InterPro" id="IPR023318">
    <property type="entry name" value="Ub_act_enz_dom_a_sf"/>
</dbReference>
<dbReference type="InterPro" id="IPR042449">
    <property type="entry name" value="Ub-E1_IAD_1"/>
</dbReference>
<feature type="binding site" evidence="10">
    <location>
        <begin position="90"/>
        <end position="91"/>
    </location>
    <ligand>
        <name>ATP</name>
        <dbReference type="ChEBI" id="CHEBI:30616"/>
    </ligand>
</feature>
<keyword evidence="4 8" id="KW-0547">Nucleotide-binding</keyword>
<feature type="region of interest" description="Disordered" evidence="13">
    <location>
        <begin position="199"/>
        <end position="226"/>
    </location>
</feature>
<dbReference type="eggNOG" id="KOG2013">
    <property type="taxonomic scope" value="Eukaryota"/>
</dbReference>
<dbReference type="GO" id="GO:0046872">
    <property type="term" value="F:metal ion binding"/>
    <property type="evidence" value="ECO:0007669"/>
    <property type="project" value="UniProtKB-KW"/>
</dbReference>
<evidence type="ECO:0000256" key="9">
    <source>
        <dbReference type="PIRSR" id="PIRSR039133-1"/>
    </source>
</evidence>
<accession>A0A1I7S433</accession>
<evidence type="ECO:0000256" key="12">
    <source>
        <dbReference type="SAM" id="Coils"/>
    </source>
</evidence>
<dbReference type="InterPro" id="IPR035985">
    <property type="entry name" value="Ubiquitin-activating_enz"/>
</dbReference>
<evidence type="ECO:0000256" key="10">
    <source>
        <dbReference type="PIRSR" id="PIRSR039133-2"/>
    </source>
</evidence>
<dbReference type="UniPathway" id="UPA00886"/>
<dbReference type="AlphaFoldDB" id="A0A1I7S433"/>
<keyword evidence="7 8" id="KW-0067">ATP-binding</keyword>
<dbReference type="InterPro" id="IPR045886">
    <property type="entry name" value="ThiF/MoeB/HesA"/>
</dbReference>
<dbReference type="SMR" id="A0A1I7S433"/>
<feature type="binding site" evidence="10">
    <location>
        <begin position="51"/>
        <end position="54"/>
    </location>
    <ligand>
        <name>ATP</name>
        <dbReference type="ChEBI" id="CHEBI:30616"/>
    </ligand>
</feature>
<evidence type="ECO:0000256" key="4">
    <source>
        <dbReference type="ARBA" id="ARBA00022741"/>
    </source>
</evidence>
<evidence type="ECO:0000259" key="16">
    <source>
        <dbReference type="Pfam" id="PF14732"/>
    </source>
</evidence>
<evidence type="ECO:0000256" key="13">
    <source>
        <dbReference type="SAM" id="MobiDB-lite"/>
    </source>
</evidence>
<dbReference type="FunFam" id="3.50.50.80:FF:000002">
    <property type="entry name" value="SUMO-activating enzyme subunit 2"/>
    <property type="match status" value="1"/>
</dbReference>
<evidence type="ECO:0000256" key="2">
    <source>
        <dbReference type="ARBA" id="ARBA00005673"/>
    </source>
</evidence>
<dbReference type="InterPro" id="IPR028077">
    <property type="entry name" value="UAE_UbL_dom"/>
</dbReference>
<dbReference type="Gene3D" id="3.50.50.80">
    <property type="entry name" value="Ubiquitin-activating enzyme E1, inactive adenylation domain, subdomain 1"/>
    <property type="match status" value="1"/>
</dbReference>
<dbReference type="Proteomes" id="UP000095284">
    <property type="component" value="Unplaced"/>
</dbReference>
<feature type="binding site" evidence="10">
    <location>
        <position position="67"/>
    </location>
    <ligand>
        <name>ATP</name>
        <dbReference type="ChEBI" id="CHEBI:30616"/>
    </ligand>
</feature>
<dbReference type="InterPro" id="IPR030661">
    <property type="entry name" value="Uba2"/>
</dbReference>
<feature type="region of interest" description="Disordered" evidence="13">
    <location>
        <begin position="526"/>
        <end position="565"/>
    </location>
</feature>
<evidence type="ECO:0000313" key="18">
    <source>
        <dbReference type="Proteomes" id="UP000095284"/>
    </source>
</evidence>
<evidence type="ECO:0000256" key="11">
    <source>
        <dbReference type="PIRSR" id="PIRSR039133-3"/>
    </source>
</evidence>
<feature type="binding site" evidence="11">
    <location>
        <position position="428"/>
    </location>
    <ligand>
        <name>Zn(2+)</name>
        <dbReference type="ChEBI" id="CHEBI:29105"/>
    </ligand>
</feature>
<dbReference type="GO" id="GO:0031510">
    <property type="term" value="C:SUMO activating enzyme complex"/>
    <property type="evidence" value="ECO:0007669"/>
    <property type="project" value="UniProtKB-UniRule"/>
</dbReference>
<feature type="domain" description="Ubiquitin-activating enzyme SCCH" evidence="15">
    <location>
        <begin position="301"/>
        <end position="360"/>
    </location>
</feature>
<evidence type="ECO:0000256" key="8">
    <source>
        <dbReference type="PIRNR" id="PIRNR039133"/>
    </source>
</evidence>
<dbReference type="EMBL" id="CAJFDI010000004">
    <property type="protein sequence ID" value="CAD5227020.1"/>
    <property type="molecule type" value="Genomic_DNA"/>
</dbReference>
<feature type="active site" description="Glycyl thioester intermediate" evidence="9">
    <location>
        <position position="168"/>
    </location>
</feature>
<dbReference type="GO" id="GO:0016925">
    <property type="term" value="P:protein sumoylation"/>
    <property type="evidence" value="ECO:0007669"/>
    <property type="project" value="UniProtKB-UniRule"/>
</dbReference>
<sequence length="565" mass="64008">MPHAYYQRDFLESRLLVVGAGGIGCELLKNLVVAGFVNIEVIDLDTIDVSNLNRQFLFRKEHVGKPKAQVAAEAVKQMRRDINIVSHHDSIFAPRFDRDYFQSFKVVLNALDNAAARRHVNRICITTGTPLIDGGTAGYLGQCRVIQRGKTECYDCVDHPPQRTFAGCTIRNTPSEFIHCIMWSKALFNQLFGDADPDDDVAPYEDDKTEDGGEKDEDAKGELQKSQMNTRAFATKNDYNPKLLYHKLFVRDIEYLLRMENLWKDRRPPEPFRIDDLNAVPEGSNGREWKTNEHWPIEKWIQVFGESLDRLTERFKEAQKRKQILSWDKDDDDALNFVAACSNIRSHVFGINGKSVFDVKSMAGNIIPAIATTNAIIAGMMVVETYKVLGDRPDTIQSITYLQTKPNFRGKIFMNESSIGPNPNCYVCADQHEASVRVNVEKMTVKSFVSTVITQGLGFLEPDVTDMLSGRIVVSSEDGMVKTIENSTLEQLSVKHGSQLDCDDFRQNLNIKVFVIHDPKLEPEEYKIESNANAPVDENRNGKHKADALKEDEDQPQEKRARIEA</sequence>
<feature type="binding site" evidence="11">
    <location>
        <position position="153"/>
    </location>
    <ligand>
        <name>Zn(2+)</name>
        <dbReference type="ChEBI" id="CHEBI:29105"/>
    </ligand>
</feature>
<dbReference type="OrthoDB" id="10255449at2759"/>
<dbReference type="EMBL" id="CAJFCV020000004">
    <property type="protein sequence ID" value="CAG9116673.1"/>
    <property type="molecule type" value="Genomic_DNA"/>
</dbReference>
<comment type="similarity">
    <text evidence="2 8">Belongs to the ubiquitin-activating E1 family.</text>
</comment>
<feature type="binding site" evidence="11">
    <location>
        <position position="156"/>
    </location>
    <ligand>
        <name>Zn(2+)</name>
        <dbReference type="ChEBI" id="CHEBI:29105"/>
    </ligand>
</feature>
<dbReference type="WBParaSite" id="BXY_0776500.1">
    <property type="protein sequence ID" value="BXY_0776500.1"/>
    <property type="gene ID" value="BXY_0776500"/>
</dbReference>
<dbReference type="GO" id="GO:0005524">
    <property type="term" value="F:ATP binding"/>
    <property type="evidence" value="ECO:0007669"/>
    <property type="project" value="UniProtKB-UniRule"/>
</dbReference>
<evidence type="ECO:0000256" key="7">
    <source>
        <dbReference type="ARBA" id="ARBA00022840"/>
    </source>
</evidence>
<evidence type="ECO:0000313" key="17">
    <source>
        <dbReference type="EMBL" id="CAD5227020.1"/>
    </source>
</evidence>
<comment type="subunit">
    <text evidence="8">Heterodimer.</text>
</comment>
<feature type="compositionally biased region" description="Acidic residues" evidence="13">
    <location>
        <begin position="199"/>
        <end position="216"/>
    </location>
</feature>
<feature type="compositionally biased region" description="Basic and acidic residues" evidence="13">
    <location>
        <begin position="556"/>
        <end position="565"/>
    </location>
</feature>
<dbReference type="Pfam" id="PF14732">
    <property type="entry name" value="UAE_UbL"/>
    <property type="match status" value="1"/>
</dbReference>
<dbReference type="Pfam" id="PF10585">
    <property type="entry name" value="UBA_E1_SCCH"/>
    <property type="match status" value="1"/>
</dbReference>
<dbReference type="PIRSF" id="PIRSF039133">
    <property type="entry name" value="SUMO_E1B"/>
    <property type="match status" value="1"/>
</dbReference>
<dbReference type="Proteomes" id="UP000659654">
    <property type="component" value="Unassembled WGS sequence"/>
</dbReference>
<dbReference type="InterPro" id="IPR019572">
    <property type="entry name" value="UBA_E1_SCCH"/>
</dbReference>
<evidence type="ECO:0000313" key="20">
    <source>
        <dbReference type="WBParaSite" id="BXY_0776500.1"/>
    </source>
</evidence>
<dbReference type="Pfam" id="PF00899">
    <property type="entry name" value="ThiF"/>
    <property type="match status" value="1"/>
</dbReference>
<evidence type="ECO:0000256" key="5">
    <source>
        <dbReference type="ARBA" id="ARBA00022786"/>
    </source>
</evidence>
<name>A0A1I7S433_BURXY</name>
<feature type="binding site" evidence="10">
    <location>
        <begin position="19"/>
        <end position="24"/>
    </location>
    <ligand>
        <name>ATP</name>
        <dbReference type="ChEBI" id="CHEBI:30616"/>
    </ligand>
</feature>
<feature type="compositionally biased region" description="Basic and acidic residues" evidence="13">
    <location>
        <begin position="537"/>
        <end position="549"/>
    </location>
</feature>
<feature type="binding site" evidence="11">
    <location>
        <position position="425"/>
    </location>
    <ligand>
        <name>Zn(2+)</name>
        <dbReference type="ChEBI" id="CHEBI:29105"/>
    </ligand>
</feature>
<reference evidence="20" key="1">
    <citation type="submission" date="2016-11" db="UniProtKB">
        <authorList>
            <consortium name="WormBaseParasite"/>
        </authorList>
    </citation>
    <scope>IDENTIFICATION</scope>
</reference>
<feature type="coiled-coil region" evidence="12">
    <location>
        <begin position="301"/>
        <end position="328"/>
    </location>
</feature>
<evidence type="ECO:0000259" key="14">
    <source>
        <dbReference type="Pfam" id="PF00899"/>
    </source>
</evidence>
<evidence type="ECO:0000256" key="1">
    <source>
        <dbReference type="ARBA" id="ARBA00004718"/>
    </source>
</evidence>
<dbReference type="PANTHER" id="PTHR10953:SF5">
    <property type="entry name" value="SUMO-ACTIVATING ENZYME SUBUNIT 2"/>
    <property type="match status" value="1"/>
</dbReference>
<keyword evidence="3 8" id="KW-0479">Metal-binding</keyword>
<dbReference type="Proteomes" id="UP000582659">
    <property type="component" value="Unassembled WGS sequence"/>
</dbReference>
<comment type="pathway">
    <text evidence="1 8">Protein modification; protein sumoylation.</text>
</comment>
<feature type="binding site" evidence="10">
    <location>
        <position position="43"/>
    </location>
    <ligand>
        <name>ATP</name>
        <dbReference type="ChEBI" id="CHEBI:30616"/>
    </ligand>
</feature>
<dbReference type="InterPro" id="IPR000594">
    <property type="entry name" value="ThiF_NAD_FAD-bd"/>
</dbReference>
<gene>
    <name evidence="17" type="ORF">BXYJ_LOCUS9565</name>
</gene>
<dbReference type="Gene3D" id="3.10.290.20">
    <property type="entry name" value="Ubiquitin-like 2 activating enzyme e1b. Chain: B, domain 3"/>
    <property type="match status" value="1"/>
</dbReference>
<keyword evidence="19" id="KW-1185">Reference proteome</keyword>
<dbReference type="GO" id="GO:0005737">
    <property type="term" value="C:cytoplasm"/>
    <property type="evidence" value="ECO:0007669"/>
    <property type="project" value="TreeGrafter"/>
</dbReference>
<dbReference type="PANTHER" id="PTHR10953">
    <property type="entry name" value="UBIQUITIN-ACTIVATING ENZYME E1"/>
    <property type="match status" value="1"/>
</dbReference>
<organism evidence="18 20">
    <name type="scientific">Bursaphelenchus xylophilus</name>
    <name type="common">Pinewood nematode worm</name>
    <name type="synonym">Aphelenchoides xylophilus</name>
    <dbReference type="NCBI Taxonomy" id="6326"/>
    <lineage>
        <taxon>Eukaryota</taxon>
        <taxon>Metazoa</taxon>
        <taxon>Ecdysozoa</taxon>
        <taxon>Nematoda</taxon>
        <taxon>Chromadorea</taxon>
        <taxon>Rhabditida</taxon>
        <taxon>Tylenchina</taxon>
        <taxon>Tylenchomorpha</taxon>
        <taxon>Aphelenchoidea</taxon>
        <taxon>Aphelenchoididae</taxon>
        <taxon>Bursaphelenchus</taxon>
    </lineage>
</organism>
<evidence type="ECO:0000259" key="15">
    <source>
        <dbReference type="Pfam" id="PF10585"/>
    </source>
</evidence>
<keyword evidence="6 8" id="KW-0862">Zinc</keyword>
<keyword evidence="5 8" id="KW-0833">Ubl conjugation pathway</keyword>
<evidence type="ECO:0000256" key="6">
    <source>
        <dbReference type="ARBA" id="ARBA00022833"/>
    </source>
</evidence>
<dbReference type="Gene3D" id="1.10.10.520">
    <property type="entry name" value="Ubiquitin activating enzymes (Uba3). Chain: B, domain 2"/>
    <property type="match status" value="1"/>
</dbReference>
<dbReference type="SUPFAM" id="SSF69572">
    <property type="entry name" value="Activating enzymes of the ubiquitin-like proteins"/>
    <property type="match status" value="1"/>
</dbReference>
<evidence type="ECO:0000313" key="19">
    <source>
        <dbReference type="Proteomes" id="UP000659654"/>
    </source>
</evidence>
<proteinExistence type="inferred from homology"/>
<feature type="domain" description="THIF-type NAD/FAD binding fold" evidence="14">
    <location>
        <begin position="7"/>
        <end position="405"/>
    </location>
</feature>
<dbReference type="GO" id="GO:0019948">
    <property type="term" value="F:SUMO activating enzyme activity"/>
    <property type="evidence" value="ECO:0007669"/>
    <property type="project" value="UniProtKB-UniRule"/>
</dbReference>
<evidence type="ECO:0000256" key="3">
    <source>
        <dbReference type="ARBA" id="ARBA00022723"/>
    </source>
</evidence>
<keyword evidence="12" id="KW-0175">Coiled coil</keyword>
<protein>
    <recommendedName>
        <fullName evidence="8">SUMO-activating enzyme subunit</fullName>
    </recommendedName>
</protein>